<reference evidence="1" key="1">
    <citation type="submission" date="2024-07" db="EMBL/GenBank/DDBJ databases">
        <authorList>
            <person name="Bringhurst R.M."/>
            <person name="Homer T.E."/>
        </authorList>
    </citation>
    <scope>NUCLEOTIDE SEQUENCE</scope>
</reference>
<evidence type="ECO:0000313" key="1">
    <source>
        <dbReference type="EMBL" id="XDJ14978.1"/>
    </source>
</evidence>
<accession>A0AB39CDI5</accession>
<organism evidence="1">
    <name type="scientific">Pseudomonas phage HRDY3</name>
    <dbReference type="NCBI Taxonomy" id="3236930"/>
    <lineage>
        <taxon>Viruses</taxon>
    </lineage>
</organism>
<name>A0AB39CDI5_9VIRU</name>
<protein>
    <submittedName>
        <fullName evidence="1">Uncharacterized protein</fullName>
    </submittedName>
</protein>
<dbReference type="EMBL" id="PQ015379">
    <property type="protein sequence ID" value="XDJ14978.1"/>
    <property type="molecule type" value="Genomic_DNA"/>
</dbReference>
<proteinExistence type="predicted"/>
<sequence length="356" mass="41187">MKPFDYIGLLGQDQKKLDPVAKAAWDQLRDAMVFGAYQWVPPVGCETKRKLFRWQQIVTGFGGQRVLLDNLPKGLGKTGYEMKEHQRDTLWQTAEKMALHGYMGYPRPTLGLDELAARIRGKTPRYRTISTPIQGAGSELLEKIKRRNWEQAYNPYEDLTPTGRIKPEFQPVMPILSGGLRRGQLALESFYMDRLPIDPLIRFKHRPFGGHVEAVFDFEADMNLEESFTKLYEHIKSRPMKEDAFFFDSLSQFKVLDEANLYRGPKGEWVSYTYDPDDWLSKLYAAEREKKFDHKAAVSRVLKRNKFHDKKGTARRLEFIGAGYEEHKKALKAPKSEWGPADLKQISGRVKRVNPQ</sequence>